<accession>A0ABD2N7P3</accession>
<feature type="non-terminal residue" evidence="1">
    <location>
        <position position="72"/>
    </location>
</feature>
<dbReference type="EMBL" id="JABFTP020000083">
    <property type="protein sequence ID" value="KAL3274816.1"/>
    <property type="molecule type" value="Genomic_DNA"/>
</dbReference>
<comment type="caution">
    <text evidence="1">The sequence shown here is derived from an EMBL/GenBank/DDBJ whole genome shotgun (WGS) entry which is preliminary data.</text>
</comment>
<sequence length="72" mass="8429">MRALETIDINGNMFSCNLLHRIVRYFAWKGVNYKADNITYYDDENIGGIHCHEENSLDDDENDVANPEKFLF</sequence>
<proteinExistence type="predicted"/>
<name>A0ABD2N7P3_9CUCU</name>
<protein>
    <submittedName>
        <fullName evidence="1">Uncharacterized protein</fullName>
    </submittedName>
</protein>
<gene>
    <name evidence="1" type="ORF">HHI36_019599</name>
</gene>
<keyword evidence="2" id="KW-1185">Reference proteome</keyword>
<organism evidence="1 2">
    <name type="scientific">Cryptolaemus montrouzieri</name>
    <dbReference type="NCBI Taxonomy" id="559131"/>
    <lineage>
        <taxon>Eukaryota</taxon>
        <taxon>Metazoa</taxon>
        <taxon>Ecdysozoa</taxon>
        <taxon>Arthropoda</taxon>
        <taxon>Hexapoda</taxon>
        <taxon>Insecta</taxon>
        <taxon>Pterygota</taxon>
        <taxon>Neoptera</taxon>
        <taxon>Endopterygota</taxon>
        <taxon>Coleoptera</taxon>
        <taxon>Polyphaga</taxon>
        <taxon>Cucujiformia</taxon>
        <taxon>Coccinelloidea</taxon>
        <taxon>Coccinellidae</taxon>
        <taxon>Scymninae</taxon>
        <taxon>Scymnini</taxon>
        <taxon>Cryptolaemus</taxon>
    </lineage>
</organism>
<reference evidence="1 2" key="1">
    <citation type="journal article" date="2021" name="BMC Biol.">
        <title>Horizontally acquired antibacterial genes associated with adaptive radiation of ladybird beetles.</title>
        <authorList>
            <person name="Li H.S."/>
            <person name="Tang X.F."/>
            <person name="Huang Y.H."/>
            <person name="Xu Z.Y."/>
            <person name="Chen M.L."/>
            <person name="Du X.Y."/>
            <person name="Qiu B.Y."/>
            <person name="Chen P.T."/>
            <person name="Zhang W."/>
            <person name="Slipinski A."/>
            <person name="Escalona H.E."/>
            <person name="Waterhouse R.M."/>
            <person name="Zwick A."/>
            <person name="Pang H."/>
        </authorList>
    </citation>
    <scope>NUCLEOTIDE SEQUENCE [LARGE SCALE GENOMIC DNA]</scope>
    <source>
        <strain evidence="1">SYSU2018</strain>
    </source>
</reference>
<dbReference type="Proteomes" id="UP001516400">
    <property type="component" value="Unassembled WGS sequence"/>
</dbReference>
<evidence type="ECO:0000313" key="2">
    <source>
        <dbReference type="Proteomes" id="UP001516400"/>
    </source>
</evidence>
<dbReference type="AlphaFoldDB" id="A0ABD2N7P3"/>
<evidence type="ECO:0000313" key="1">
    <source>
        <dbReference type="EMBL" id="KAL3274816.1"/>
    </source>
</evidence>